<sequence>MSEKSLVKVYGDREYMYTAMLRHQGVTVAFAMDKDRRIRYSVLHFTPSAERGELDAPYWHDDPAELRFPTEITQVGYAIAGATRLPVVKRGGRVEAGAHETLGPKETDPFLSSTARLTAAAPFQVVSDGTHLVVFRQSIDAAHPDAVWKLATGGSSAAAGGNYVKHNGAKVPLVENTLLCDRFVLVGTELKPVMEVRFQRSRHSTWPASAKDTPGTKDMEGRPFYEPTQELTFVRGLTDGAFSVLLLPTEVQGSRRWQIFTVNSRTKLIDSFNVEQATNGLFNTQGSGRDPEPGSAGTALRFNGTSGYVDLGNPAALQLGGKTYTLEAWISPAAPDGIILGKFDRGVRGDWVLTLENGHLVLQQNGAPYLVKSTRPVGVGRYTHVAAVVDNGQVRLYLDGEPAGEGSLAANPDSTTKVLIGADHRYGIPGGFFSGDIDEIRIWSRALNKEELARGRSRRLVGDEPGLLAYYRFDEGDGTKLHDQTGNGRDGTLVGGPTWVTSKAPVGEHSGLRRSSFAFTGRDVVSGLAATLYFQQENIAAPSGPRSLVKRQARVLLAAATSDSAPAGTAARSHVATLDLAVGRDGRLARVPDYITLPEVNQPKSAVDPERISALEQVIATLKSQIKADEALVATPGTDPATVAGWQRDLVTAQAEVARLEAERNLPTNWVYRIRNLQENLYMKWSTKPSSMDHRVHSTKDHNDPRTLWWLIHVASRHGSGSYYNIRVFIPPSTAPDADGEQNVPAMLIKDNYGPIQLIPAPESYATGAVMFDPQGISGSGSGRILAPVDAGARHLPVAFRKLTGTDYDRYGGTYAVVDQAPAANADQFRWEKVKLLPKLDADLNAARLRRDDLVTKLDRERTRQALIAEAEGRLRAARVELVAKEDELSRLTGGMAGTGTVHLAMPHLYTDRGGLSVTGALLGFAWTRNTPFLLDSTIGQVSLYFRGGDGQFFATHYDTEVVRAEKRLTMGSQRIRLVSRDPLSDLAGTTVEVSDGQLAHLCTVTVRTRSSTETFASVPRQVEQFADVLNGRGMADPRYLGTVAEISNAGKTVRLAEPLTTHVPAGAVVTVAGTAVLVQSDAQRSADTLTVVGGGTATKGDPVFRVLYHYDLATATRPGAWLAAGSQVVQVEVDGVTGNVPNGSATDLVTGRGAQWHGAIPGRAFRFDTTTHRLALPDDRLAQVGTAGDVTVEAWVLPDALPGPGRVLNAHTQAGRYMLGLEPAPLKSALAFDGVDDGVDCGPVALAGTDFTIEFWAKRERAGREDFVVTHGVTTPTAHNALHVGFRATNTFTLAFWGNDLDTTGSYDDLEWHHWAAVFNRATNEQILYRDGTEVGRRTVTTPYAGVGNLRLGFSPANGSRANVRLDEVRVWGRVRTPSELVLERDRRLTGREPGLLGYWSLTEAGATDLSGNGRDGAITGAPAVAESPLPGYQITAGKGDTMVRSRDAFPCREWAHLAATMEQSWAVSLDGRGHLDAGSDAALDLTGDVTIEVFVTLDRLGWTHGLVSYGALDDGAGGCVPYQLGVRPDGKLEFRFEEPGHKPFSYVSTVALRAATFHRVAVTRRASPPAEPDRWHDVSFFVDGASAGTHRHQGEGPKGGAGPLEFGRVRAGSLALPLRGVLSEVRLWRVARPPEQVCRPVGPRERGLVGWWRMEENAGNVAGDATGSHPARLREATWAKNPDPQGSPIRLYRNGAPVPTTPVTMPALNLLLHYGYNKHQFTIGGAVVNTTPTHPFSGVLEEVRVWRGVRTQEQILDNAFSRLKGDMADLIACYPFDADSTSAGASEVRDVGLAGNHLLLPANQRPQVVLSTAPVSTDAAVVRAAPASVRTTFHALIDSTPAASEYADAQVDARGVPSGVMKRCYSYLRGRSWHLVTGYKVGNLVSEWVGQAQYDPQIVGYVEGAPPVPAENLTNPSADRAPGQFTNASTVEFKQADEVSHSHGTDTENSRTAGFAATRSLGAEADINTVIAPFGAGITVPIEVEATLERKTSYDFTNTSSLQREVSRGETTTRQVKVGLRGRWEDPGQVVNPAIGPRYLPGNTGFAVVRSSTADIFALRLAHTGTLVSYHVTPSPDIPEDWNLIPFPINPRYTKQGTLDGAVGATAHGKVLDPDYPQARDRGEYSYFKPRETYALIRRIQRERQQLRSFYEALSTEPPDFKPMLGQAARHTLKQVGTEAAGFVAGALVPGLGALGGIAAMLGTGARGMANPSLGELSLPGAGALVDGFSRRNLVNTYIWTAEGGFFAETTETTDAVTEATAGSFQVAKSENTGVSLSASTLGVSGGLSLDLTGGIGYALTRSKKRESKTTFSVEVTCEPSSDLQRYKDGKPVLGGDGKPERLPGKVDAYRFVTFYLDATSDNFEDLYRTVVDPIWLEQSADRNAVALRQARQAQKKPPCWRIMHRVTYISRVLEPIPTGTTPPLEKVMQAQHIDSNYELIRQLEPYVRDATTSLGRLAEATRNALDRHLPELSPHAPEIAEYLALYYGVER</sequence>
<evidence type="ECO:0000313" key="5">
    <source>
        <dbReference type="EMBL" id="QLJ96898.1"/>
    </source>
</evidence>
<dbReference type="CDD" id="cd00110">
    <property type="entry name" value="LamG"/>
    <property type="match status" value="1"/>
</dbReference>
<accession>A0A7D5Y4Y8</accession>
<name>A0A7D5Y4Y8_9ACTN</name>
<feature type="coiled-coil region" evidence="3">
    <location>
        <begin position="612"/>
        <end position="663"/>
    </location>
</feature>
<feature type="domain" description="LamG-like jellyroll fold" evidence="4">
    <location>
        <begin position="1250"/>
        <end position="1380"/>
    </location>
</feature>
<evidence type="ECO:0000256" key="3">
    <source>
        <dbReference type="SAM" id="Coils"/>
    </source>
</evidence>
<dbReference type="InterPro" id="IPR001791">
    <property type="entry name" value="Laminin_G"/>
</dbReference>
<feature type="domain" description="LamG-like jellyroll fold" evidence="4">
    <location>
        <begin position="322"/>
        <end position="450"/>
    </location>
</feature>
<proteinExistence type="predicted"/>
<keyword evidence="1" id="KW-0732">Signal</keyword>
<dbReference type="InterPro" id="IPR013320">
    <property type="entry name" value="ConA-like_dom_sf"/>
</dbReference>
<keyword evidence="3" id="KW-0175">Coiled coil</keyword>
<dbReference type="EMBL" id="CP058905">
    <property type="protein sequence ID" value="QLJ96898.1"/>
    <property type="molecule type" value="Genomic_DNA"/>
</dbReference>
<evidence type="ECO:0000256" key="2">
    <source>
        <dbReference type="ARBA" id="ARBA00023157"/>
    </source>
</evidence>
<dbReference type="SUPFAM" id="SSF49899">
    <property type="entry name" value="Concanavalin A-like lectins/glucanases"/>
    <property type="match status" value="4"/>
</dbReference>
<evidence type="ECO:0000259" key="4">
    <source>
        <dbReference type="SMART" id="SM00560"/>
    </source>
</evidence>
<dbReference type="Pfam" id="PF13385">
    <property type="entry name" value="Laminin_G_3"/>
    <property type="match status" value="3"/>
</dbReference>
<keyword evidence="2" id="KW-1015">Disulfide bond</keyword>
<gene>
    <name evidence="5" type="ORF">HZU44_18620</name>
</gene>
<organism evidence="5">
    <name type="scientific">Micromonospora carbonacea</name>
    <dbReference type="NCBI Taxonomy" id="47853"/>
    <lineage>
        <taxon>Bacteria</taxon>
        <taxon>Bacillati</taxon>
        <taxon>Actinomycetota</taxon>
        <taxon>Actinomycetes</taxon>
        <taxon>Micromonosporales</taxon>
        <taxon>Micromonosporaceae</taxon>
        <taxon>Micromonospora</taxon>
    </lineage>
</organism>
<reference evidence="5" key="1">
    <citation type="submission" date="2020-08" db="EMBL/GenBank/DDBJ databases">
        <title>A bifunctional nitrone conjugated secondary metabolite targeting the ribosome.</title>
        <authorList>
            <person name="Limbrick E.M."/>
            <person name="Graf M."/>
            <person name="Derewacz D.K."/>
            <person name="Nguyen F."/>
            <person name="Spraggins J.M."/>
            <person name="Wieland M."/>
            <person name="Ynigez-Gutierrez A.E."/>
            <person name="Reisman B.J."/>
            <person name="Zinshteyn B."/>
            <person name="McCulloch K."/>
            <person name="Iverson T.M."/>
            <person name="Green R."/>
            <person name="Wilson D.N."/>
            <person name="Bachmann B.O."/>
        </authorList>
    </citation>
    <scope>NUCLEOTIDE SEQUENCE</scope>
    <source>
        <strain evidence="5">Africana</strain>
    </source>
</reference>
<dbReference type="InterPro" id="IPR006558">
    <property type="entry name" value="LamG-like"/>
</dbReference>
<dbReference type="SMART" id="SM00560">
    <property type="entry name" value="LamGL"/>
    <property type="match status" value="2"/>
</dbReference>
<evidence type="ECO:0000256" key="1">
    <source>
        <dbReference type="ARBA" id="ARBA00022729"/>
    </source>
</evidence>
<protein>
    <recommendedName>
        <fullName evidence="4">LamG-like jellyroll fold domain-containing protein</fullName>
    </recommendedName>
</protein>
<dbReference type="Gene3D" id="2.60.120.200">
    <property type="match status" value="5"/>
</dbReference>